<evidence type="ECO:0000313" key="2">
    <source>
        <dbReference type="Proteomes" id="UP001497382"/>
    </source>
</evidence>
<accession>A0AAV2C248</accession>
<dbReference type="AlphaFoldDB" id="A0AAV2C248"/>
<name>A0AAV2C248_9ARAC</name>
<sequence length="54" mass="6143">MTPPQHHPKIHLFWNKSPQTPTSNINIVPIYESPRDLSNDILHSILGTIRGVKC</sequence>
<dbReference type="EMBL" id="CAXIEN010001458">
    <property type="protein sequence ID" value="CAL1302146.1"/>
    <property type="molecule type" value="Genomic_DNA"/>
</dbReference>
<evidence type="ECO:0000313" key="1">
    <source>
        <dbReference type="EMBL" id="CAL1302146.1"/>
    </source>
</evidence>
<reference evidence="1 2" key="1">
    <citation type="submission" date="2024-04" db="EMBL/GenBank/DDBJ databases">
        <authorList>
            <person name="Rising A."/>
            <person name="Reimegard J."/>
            <person name="Sonavane S."/>
            <person name="Akerstrom W."/>
            <person name="Nylinder S."/>
            <person name="Hedman E."/>
            <person name="Kallberg Y."/>
        </authorList>
    </citation>
    <scope>NUCLEOTIDE SEQUENCE [LARGE SCALE GENOMIC DNA]</scope>
</reference>
<gene>
    <name evidence="1" type="ORF">LARSCL_LOCUS22932</name>
</gene>
<feature type="non-terminal residue" evidence="1">
    <location>
        <position position="54"/>
    </location>
</feature>
<comment type="caution">
    <text evidence="1">The sequence shown here is derived from an EMBL/GenBank/DDBJ whole genome shotgun (WGS) entry which is preliminary data.</text>
</comment>
<keyword evidence="2" id="KW-1185">Reference proteome</keyword>
<proteinExistence type="predicted"/>
<protein>
    <submittedName>
        <fullName evidence="1">Uncharacterized protein</fullName>
    </submittedName>
</protein>
<dbReference type="Proteomes" id="UP001497382">
    <property type="component" value="Unassembled WGS sequence"/>
</dbReference>
<organism evidence="1 2">
    <name type="scientific">Larinioides sclopetarius</name>
    <dbReference type="NCBI Taxonomy" id="280406"/>
    <lineage>
        <taxon>Eukaryota</taxon>
        <taxon>Metazoa</taxon>
        <taxon>Ecdysozoa</taxon>
        <taxon>Arthropoda</taxon>
        <taxon>Chelicerata</taxon>
        <taxon>Arachnida</taxon>
        <taxon>Araneae</taxon>
        <taxon>Araneomorphae</taxon>
        <taxon>Entelegynae</taxon>
        <taxon>Araneoidea</taxon>
        <taxon>Araneidae</taxon>
        <taxon>Larinioides</taxon>
    </lineage>
</organism>